<dbReference type="AlphaFoldDB" id="A0A2W2F3B3"/>
<reference evidence="2 3" key="1">
    <citation type="submission" date="2018-01" db="EMBL/GenBank/DDBJ databases">
        <title>Draft genome sequence of Jishengella sp. NA12.</title>
        <authorList>
            <person name="Sahin N."/>
            <person name="Ay H."/>
            <person name="Saygin H."/>
        </authorList>
    </citation>
    <scope>NUCLEOTIDE SEQUENCE [LARGE SCALE GENOMIC DNA]</scope>
    <source>
        <strain evidence="2 3">NA12</strain>
    </source>
</reference>
<evidence type="ECO:0000313" key="2">
    <source>
        <dbReference type="EMBL" id="PZG23849.1"/>
    </source>
</evidence>
<dbReference type="RefSeq" id="WP_111212045.1">
    <property type="nucleotide sequence ID" value="NZ_POTY01000006.1"/>
</dbReference>
<feature type="region of interest" description="Disordered" evidence="1">
    <location>
        <begin position="1"/>
        <end position="23"/>
    </location>
</feature>
<evidence type="ECO:0000313" key="3">
    <source>
        <dbReference type="Proteomes" id="UP000248924"/>
    </source>
</evidence>
<accession>A0A2W2F3B3</accession>
<dbReference type="Proteomes" id="UP000248924">
    <property type="component" value="Unassembled WGS sequence"/>
</dbReference>
<keyword evidence="3" id="KW-1185">Reference proteome</keyword>
<proteinExistence type="predicted"/>
<comment type="caution">
    <text evidence="2">The sequence shown here is derived from an EMBL/GenBank/DDBJ whole genome shotgun (WGS) entry which is preliminary data.</text>
</comment>
<organism evidence="2 3">
    <name type="scientific">Micromonospora craterilacus</name>
    <dbReference type="NCBI Taxonomy" id="1655439"/>
    <lineage>
        <taxon>Bacteria</taxon>
        <taxon>Bacillati</taxon>
        <taxon>Actinomycetota</taxon>
        <taxon>Actinomycetes</taxon>
        <taxon>Micromonosporales</taxon>
        <taxon>Micromonosporaceae</taxon>
        <taxon>Micromonospora</taxon>
    </lineage>
</organism>
<dbReference type="EMBL" id="POTY01000006">
    <property type="protein sequence ID" value="PZG23849.1"/>
    <property type="molecule type" value="Genomic_DNA"/>
</dbReference>
<gene>
    <name evidence="2" type="ORF">C1I95_02150</name>
</gene>
<evidence type="ECO:0000256" key="1">
    <source>
        <dbReference type="SAM" id="MobiDB-lite"/>
    </source>
</evidence>
<sequence length="144" mass="14905">MTPGLNETWPVPADTQPGGPVDAARPDDVARAWLTANPRQRADLLADLLGAPPGFGFTVQPPTRERPSAPPPGARVVVVAGSTAAAAVVLPTTALRWYEPARNQIHSGSMRMLGTWAAGRAGDGAGPDGIWYIVLLPAVPGGSR</sequence>
<name>A0A2W2F3B3_9ACTN</name>
<protein>
    <submittedName>
        <fullName evidence="2">Uncharacterized protein</fullName>
    </submittedName>
</protein>